<accession>A0ABQ4QZJ6</accession>
<proteinExistence type="predicted"/>
<dbReference type="Proteomes" id="UP001055167">
    <property type="component" value="Unassembled WGS sequence"/>
</dbReference>
<evidence type="ECO:0000313" key="2">
    <source>
        <dbReference type="Proteomes" id="UP001055167"/>
    </source>
</evidence>
<reference evidence="1" key="1">
    <citation type="journal article" date="2021" name="Front. Microbiol.">
        <title>Comprehensive Comparative Genomics and Phenotyping of Methylobacterium Species.</title>
        <authorList>
            <person name="Alessa O."/>
            <person name="Ogura Y."/>
            <person name="Fujitani Y."/>
            <person name="Takami H."/>
            <person name="Hayashi T."/>
            <person name="Sahin N."/>
            <person name="Tani A."/>
        </authorList>
    </citation>
    <scope>NUCLEOTIDE SEQUENCE</scope>
    <source>
        <strain evidence="1">KCTC 52305</strain>
    </source>
</reference>
<gene>
    <name evidence="1" type="ORF">OPKNFCMD_3024</name>
</gene>
<comment type="caution">
    <text evidence="1">The sequence shown here is derived from an EMBL/GenBank/DDBJ whole genome shotgun (WGS) entry which is preliminary data.</text>
</comment>
<sequence length="70" mass="7372">MPRPHEPHADAIRTARTIVAHEGARLAEAARGAAEQAIEDARHDLIVRIAQAIVDAEEAARAACAPDEGA</sequence>
<protein>
    <submittedName>
        <fullName evidence="1">Uncharacterized protein</fullName>
    </submittedName>
</protein>
<organism evidence="1 2">
    <name type="scientific">Methylobacterium crusticola</name>
    <dbReference type="NCBI Taxonomy" id="1697972"/>
    <lineage>
        <taxon>Bacteria</taxon>
        <taxon>Pseudomonadati</taxon>
        <taxon>Pseudomonadota</taxon>
        <taxon>Alphaproteobacteria</taxon>
        <taxon>Hyphomicrobiales</taxon>
        <taxon>Methylobacteriaceae</taxon>
        <taxon>Methylobacterium</taxon>
    </lineage>
</organism>
<reference evidence="1" key="2">
    <citation type="submission" date="2021-08" db="EMBL/GenBank/DDBJ databases">
        <authorList>
            <person name="Tani A."/>
            <person name="Ola A."/>
            <person name="Ogura Y."/>
            <person name="Katsura K."/>
            <person name="Hayashi T."/>
        </authorList>
    </citation>
    <scope>NUCLEOTIDE SEQUENCE</scope>
    <source>
        <strain evidence="1">KCTC 52305</strain>
    </source>
</reference>
<evidence type="ECO:0000313" key="1">
    <source>
        <dbReference type="EMBL" id="GJD50285.1"/>
    </source>
</evidence>
<name>A0ABQ4QZJ6_9HYPH</name>
<dbReference type="EMBL" id="BPQH01000009">
    <property type="protein sequence ID" value="GJD50285.1"/>
    <property type="molecule type" value="Genomic_DNA"/>
</dbReference>
<dbReference type="RefSeq" id="WP_128562505.1">
    <property type="nucleotide sequence ID" value="NZ_BPQH01000009.1"/>
</dbReference>
<keyword evidence="2" id="KW-1185">Reference proteome</keyword>